<feature type="compositionally biased region" description="Basic and acidic residues" evidence="1">
    <location>
        <begin position="99"/>
        <end position="113"/>
    </location>
</feature>
<feature type="region of interest" description="Disordered" evidence="1">
    <location>
        <begin position="1"/>
        <end position="28"/>
    </location>
</feature>
<protein>
    <submittedName>
        <fullName evidence="2">Uncharacterized protein</fullName>
    </submittedName>
</protein>
<keyword evidence="3" id="KW-1185">Reference proteome</keyword>
<reference evidence="2" key="2">
    <citation type="submission" date="2015-02" db="UniProtKB">
        <authorList>
            <consortium name="EnsemblMetazoa"/>
        </authorList>
    </citation>
    <scope>IDENTIFICATION</scope>
</reference>
<name>T1IVA1_STRMM</name>
<evidence type="ECO:0000256" key="1">
    <source>
        <dbReference type="SAM" id="MobiDB-lite"/>
    </source>
</evidence>
<organism evidence="2 3">
    <name type="scientific">Strigamia maritima</name>
    <name type="common">European centipede</name>
    <name type="synonym">Geophilus maritimus</name>
    <dbReference type="NCBI Taxonomy" id="126957"/>
    <lineage>
        <taxon>Eukaryota</taxon>
        <taxon>Metazoa</taxon>
        <taxon>Ecdysozoa</taxon>
        <taxon>Arthropoda</taxon>
        <taxon>Myriapoda</taxon>
        <taxon>Chilopoda</taxon>
        <taxon>Pleurostigmophora</taxon>
        <taxon>Geophilomorpha</taxon>
        <taxon>Linotaeniidae</taxon>
        <taxon>Strigamia</taxon>
    </lineage>
</organism>
<evidence type="ECO:0000313" key="3">
    <source>
        <dbReference type="Proteomes" id="UP000014500"/>
    </source>
</evidence>
<dbReference type="Proteomes" id="UP000014500">
    <property type="component" value="Unassembled WGS sequence"/>
</dbReference>
<dbReference type="HOGENOM" id="CLU_2136593_0_0_1"/>
<proteinExistence type="predicted"/>
<feature type="region of interest" description="Disordered" evidence="1">
    <location>
        <begin position="91"/>
        <end position="113"/>
    </location>
</feature>
<dbReference type="EMBL" id="JH431579">
    <property type="status" value="NOT_ANNOTATED_CDS"/>
    <property type="molecule type" value="Genomic_DNA"/>
</dbReference>
<reference evidence="3" key="1">
    <citation type="submission" date="2011-05" db="EMBL/GenBank/DDBJ databases">
        <authorList>
            <person name="Richards S.R."/>
            <person name="Qu J."/>
            <person name="Jiang H."/>
            <person name="Jhangiani S.N."/>
            <person name="Agravi P."/>
            <person name="Goodspeed R."/>
            <person name="Gross S."/>
            <person name="Mandapat C."/>
            <person name="Jackson L."/>
            <person name="Mathew T."/>
            <person name="Pu L."/>
            <person name="Thornton R."/>
            <person name="Saada N."/>
            <person name="Wilczek-Boney K.B."/>
            <person name="Lee S."/>
            <person name="Kovar C."/>
            <person name="Wu Y."/>
            <person name="Scherer S.E."/>
            <person name="Worley K.C."/>
            <person name="Muzny D.M."/>
            <person name="Gibbs R."/>
        </authorList>
    </citation>
    <scope>NUCLEOTIDE SEQUENCE</scope>
    <source>
        <strain evidence="3">Brora</strain>
    </source>
</reference>
<accession>T1IVA1</accession>
<sequence>MITISPYGSSKSSSIVKNSTKPARSARYNNCPNKIVFYQGRDAQVPHSQPVRHRSEHISTEHEMVMEEEKVEWISNISFIPFPNGTVNKTDFGGSDIASQERRVPERTGRTKT</sequence>
<feature type="compositionally biased region" description="Low complexity" evidence="1">
    <location>
        <begin position="1"/>
        <end position="21"/>
    </location>
</feature>
<evidence type="ECO:0000313" key="2">
    <source>
        <dbReference type="EnsemblMetazoa" id="SMAR005095-PA"/>
    </source>
</evidence>
<dbReference type="EnsemblMetazoa" id="SMAR005095-RA">
    <property type="protein sequence ID" value="SMAR005095-PA"/>
    <property type="gene ID" value="SMAR005095"/>
</dbReference>
<feature type="region of interest" description="Disordered" evidence="1">
    <location>
        <begin position="42"/>
        <end position="62"/>
    </location>
</feature>
<dbReference type="AlphaFoldDB" id="T1IVA1"/>